<dbReference type="EMBL" id="VXIS01000081">
    <property type="protein sequence ID" value="KAA8907227.1"/>
    <property type="molecule type" value="Genomic_DNA"/>
</dbReference>
<proteinExistence type="predicted"/>
<gene>
    <name evidence="2" type="ORF">FN846DRAFT_906712</name>
</gene>
<dbReference type="AlphaFoldDB" id="A0A5J5EZ80"/>
<keyword evidence="3" id="KW-1185">Reference proteome</keyword>
<dbReference type="InParanoid" id="A0A5J5EZ80"/>
<keyword evidence="1" id="KW-0472">Membrane</keyword>
<keyword evidence="1" id="KW-0812">Transmembrane</keyword>
<evidence type="ECO:0000256" key="1">
    <source>
        <dbReference type="SAM" id="Phobius"/>
    </source>
</evidence>
<reference evidence="2 3" key="1">
    <citation type="submission" date="2019-09" db="EMBL/GenBank/DDBJ databases">
        <title>Draft genome of the ectomycorrhizal ascomycete Sphaerosporella brunnea.</title>
        <authorList>
            <consortium name="DOE Joint Genome Institute"/>
            <person name="Benucci G.M."/>
            <person name="Marozzi G."/>
            <person name="Antonielli L."/>
            <person name="Sanchez S."/>
            <person name="Marco P."/>
            <person name="Wang X."/>
            <person name="Falini L.B."/>
            <person name="Barry K."/>
            <person name="Haridas S."/>
            <person name="Lipzen A."/>
            <person name="Labutti K."/>
            <person name="Grigoriev I.V."/>
            <person name="Murat C."/>
            <person name="Martin F."/>
            <person name="Albertini E."/>
            <person name="Donnini D."/>
            <person name="Bonito G."/>
        </authorList>
    </citation>
    <scope>NUCLEOTIDE SEQUENCE [LARGE SCALE GENOMIC DNA]</scope>
    <source>
        <strain evidence="2 3">Sb_GMNB300</strain>
    </source>
</reference>
<comment type="caution">
    <text evidence="2">The sequence shown here is derived from an EMBL/GenBank/DDBJ whole genome shotgun (WGS) entry which is preliminary data.</text>
</comment>
<keyword evidence="1" id="KW-1133">Transmembrane helix</keyword>
<evidence type="ECO:0000313" key="3">
    <source>
        <dbReference type="Proteomes" id="UP000326924"/>
    </source>
</evidence>
<protein>
    <submittedName>
        <fullName evidence="2">Uncharacterized protein</fullName>
    </submittedName>
</protein>
<accession>A0A5J5EZ80</accession>
<sequence length="63" mass="6926">MPTTKLTVVDESSTQPETKLVLNAVLLILNIFWLSMKSVAHAHELETVGDWLAFLIGGASQME</sequence>
<evidence type="ECO:0000313" key="2">
    <source>
        <dbReference type="EMBL" id="KAA8907227.1"/>
    </source>
</evidence>
<organism evidence="2 3">
    <name type="scientific">Sphaerosporella brunnea</name>
    <dbReference type="NCBI Taxonomy" id="1250544"/>
    <lineage>
        <taxon>Eukaryota</taxon>
        <taxon>Fungi</taxon>
        <taxon>Dikarya</taxon>
        <taxon>Ascomycota</taxon>
        <taxon>Pezizomycotina</taxon>
        <taxon>Pezizomycetes</taxon>
        <taxon>Pezizales</taxon>
        <taxon>Pyronemataceae</taxon>
        <taxon>Sphaerosporella</taxon>
    </lineage>
</organism>
<dbReference type="Proteomes" id="UP000326924">
    <property type="component" value="Unassembled WGS sequence"/>
</dbReference>
<feature type="transmembrane region" description="Helical" evidence="1">
    <location>
        <begin position="20"/>
        <end position="36"/>
    </location>
</feature>
<name>A0A5J5EZ80_9PEZI</name>